<accession>A0A7D5LCX7</accession>
<dbReference type="Proteomes" id="UP000509626">
    <property type="component" value="Chromosome"/>
</dbReference>
<evidence type="ECO:0000313" key="1">
    <source>
        <dbReference type="EMBL" id="QLG63049.1"/>
    </source>
</evidence>
<dbReference type="KEGG" id="halu:HUG12_15440"/>
<dbReference type="EMBL" id="CP058579">
    <property type="protein sequence ID" value="QLG63049.1"/>
    <property type="molecule type" value="Genomic_DNA"/>
</dbReference>
<reference evidence="1 2" key="1">
    <citation type="submission" date="2020-06" db="EMBL/GenBank/DDBJ databases">
        <title>NJ-3-1, isolated from saline soil.</title>
        <authorList>
            <person name="Cui H.L."/>
            <person name="Shi X."/>
        </authorList>
    </citation>
    <scope>NUCLEOTIDE SEQUENCE [LARGE SCALE GENOMIC DNA]</scope>
    <source>
        <strain evidence="1 2">NJ-3-1</strain>
    </source>
</reference>
<dbReference type="GeneID" id="56038881"/>
<dbReference type="RefSeq" id="WP_179269634.1">
    <property type="nucleotide sequence ID" value="NZ_CP058579.1"/>
</dbReference>
<dbReference type="AlphaFoldDB" id="A0A7D5LCX7"/>
<keyword evidence="2" id="KW-1185">Reference proteome</keyword>
<gene>
    <name evidence="1" type="ORF">HUG12_15440</name>
</gene>
<organism evidence="1 2">
    <name type="scientific">Halorarum salinum</name>
    <dbReference type="NCBI Taxonomy" id="2743089"/>
    <lineage>
        <taxon>Archaea</taxon>
        <taxon>Methanobacteriati</taxon>
        <taxon>Methanobacteriota</taxon>
        <taxon>Stenosarchaea group</taxon>
        <taxon>Halobacteria</taxon>
        <taxon>Halobacteriales</taxon>
        <taxon>Haloferacaceae</taxon>
        <taxon>Halorarum</taxon>
    </lineage>
</organism>
<sequence>MSESEVENPNSPPVQLRKAADRIEFAGDHLQLDDEYADLSGRDDVAEMCREMARITRRIALLAEAAAMDDDAVEGGDGP</sequence>
<protein>
    <submittedName>
        <fullName evidence="1">Uncharacterized protein</fullName>
    </submittedName>
</protein>
<evidence type="ECO:0000313" key="2">
    <source>
        <dbReference type="Proteomes" id="UP000509626"/>
    </source>
</evidence>
<name>A0A7D5LCX7_9EURY</name>
<proteinExistence type="predicted"/>